<organism evidence="4 5">
    <name type="scientific">candidate division WS6 bacterium GW2011_GWA2_37_6</name>
    <dbReference type="NCBI Taxonomy" id="1619087"/>
    <lineage>
        <taxon>Bacteria</taxon>
        <taxon>Candidatus Dojkabacteria</taxon>
    </lineage>
</organism>
<dbReference type="GO" id="GO:0016020">
    <property type="term" value="C:membrane"/>
    <property type="evidence" value="ECO:0007669"/>
    <property type="project" value="TreeGrafter"/>
</dbReference>
<reference evidence="4 5" key="1">
    <citation type="journal article" date="2015" name="Nature">
        <title>rRNA introns, odd ribosomes, and small enigmatic genomes across a large radiation of phyla.</title>
        <authorList>
            <person name="Brown C.T."/>
            <person name="Hug L.A."/>
            <person name="Thomas B.C."/>
            <person name="Sharon I."/>
            <person name="Castelle C.J."/>
            <person name="Singh A."/>
            <person name="Wilkins M.J."/>
            <person name="Williams K.H."/>
            <person name="Banfield J.F."/>
        </authorList>
    </citation>
    <scope>NUCLEOTIDE SEQUENCE [LARGE SCALE GENOMIC DNA]</scope>
</reference>
<dbReference type="Proteomes" id="UP000034852">
    <property type="component" value="Unassembled WGS sequence"/>
</dbReference>
<dbReference type="InterPro" id="IPR020904">
    <property type="entry name" value="Sc_DH/Rdtase_CS"/>
</dbReference>
<evidence type="ECO:0000313" key="4">
    <source>
        <dbReference type="EMBL" id="KKQ36115.1"/>
    </source>
</evidence>
<dbReference type="PIRSF" id="PIRSF000126">
    <property type="entry name" value="11-beta-HSD1"/>
    <property type="match status" value="1"/>
</dbReference>
<proteinExistence type="inferred from homology"/>
<comment type="similarity">
    <text evidence="1 3">Belongs to the short-chain dehydrogenases/reductases (SDR) family.</text>
</comment>
<dbReference type="InterPro" id="IPR002347">
    <property type="entry name" value="SDR_fam"/>
</dbReference>
<protein>
    <submittedName>
        <fullName evidence="4">Short-chain dehydrogenase/reductase SDR</fullName>
    </submittedName>
</protein>
<keyword evidence="2" id="KW-0560">Oxidoreductase</keyword>
<sequence length="273" mass="30295">MKLKNKTILITGASSGIGEAMAYKAAADGATVILSARRKDRLENVANKVKELGGIPVVIECDVTKPDQVKRMFLEAVKNERKLDVVFNNAGLGHIGTIYQLTAEQIGQMVDVNFKGMAWVTKYATEVMARQKFGHIIITSSLAGFVTLPQWSIYAGTKWAIRGFAGSIRHELKPYNIKITTLHPGAVKTEFFDKEKANIDIKNLGNAISSEQVANAVYEAIFTNKKRILVPGSVKIYAWLSNYLTWLVDAMVARMASKIKYHKGIKEDEPEFN</sequence>
<dbReference type="PANTHER" id="PTHR44196:SF1">
    <property type="entry name" value="DEHYDROGENASE_REDUCTASE SDR FAMILY MEMBER 7B"/>
    <property type="match status" value="1"/>
</dbReference>
<dbReference type="PANTHER" id="PTHR44196">
    <property type="entry name" value="DEHYDROGENASE/REDUCTASE SDR FAMILY MEMBER 7B"/>
    <property type="match status" value="1"/>
</dbReference>
<evidence type="ECO:0000256" key="3">
    <source>
        <dbReference type="RuleBase" id="RU000363"/>
    </source>
</evidence>
<evidence type="ECO:0000313" key="5">
    <source>
        <dbReference type="Proteomes" id="UP000034852"/>
    </source>
</evidence>
<dbReference type="PRINTS" id="PR00080">
    <property type="entry name" value="SDRFAMILY"/>
</dbReference>
<dbReference type="FunFam" id="3.40.50.720:FF:000047">
    <property type="entry name" value="NADP-dependent L-serine/L-allo-threonine dehydrogenase"/>
    <property type="match status" value="1"/>
</dbReference>
<dbReference type="Pfam" id="PF00106">
    <property type="entry name" value="adh_short"/>
    <property type="match status" value="1"/>
</dbReference>
<dbReference type="InterPro" id="IPR036291">
    <property type="entry name" value="NAD(P)-bd_dom_sf"/>
</dbReference>
<accession>A0A0G0HC46</accession>
<comment type="caution">
    <text evidence="4">The sequence shown here is derived from an EMBL/GenBank/DDBJ whole genome shotgun (WGS) entry which is preliminary data.</text>
</comment>
<dbReference type="Gene3D" id="3.40.50.720">
    <property type="entry name" value="NAD(P)-binding Rossmann-like Domain"/>
    <property type="match status" value="1"/>
</dbReference>
<name>A0A0G0HC46_9BACT</name>
<dbReference type="GO" id="GO:0016616">
    <property type="term" value="F:oxidoreductase activity, acting on the CH-OH group of donors, NAD or NADP as acceptor"/>
    <property type="evidence" value="ECO:0007669"/>
    <property type="project" value="UniProtKB-ARBA"/>
</dbReference>
<dbReference type="PRINTS" id="PR00081">
    <property type="entry name" value="GDHRDH"/>
</dbReference>
<dbReference type="AlphaFoldDB" id="A0A0G0HC46"/>
<dbReference type="SUPFAM" id="SSF51735">
    <property type="entry name" value="NAD(P)-binding Rossmann-fold domains"/>
    <property type="match status" value="1"/>
</dbReference>
<evidence type="ECO:0000256" key="1">
    <source>
        <dbReference type="ARBA" id="ARBA00006484"/>
    </source>
</evidence>
<evidence type="ECO:0000256" key="2">
    <source>
        <dbReference type="ARBA" id="ARBA00023002"/>
    </source>
</evidence>
<dbReference type="EMBL" id="LBTH01000008">
    <property type="protein sequence ID" value="KKQ36115.1"/>
    <property type="molecule type" value="Genomic_DNA"/>
</dbReference>
<dbReference type="PROSITE" id="PS00061">
    <property type="entry name" value="ADH_SHORT"/>
    <property type="match status" value="1"/>
</dbReference>
<gene>
    <name evidence="4" type="ORF">US52_C0008G0014</name>
</gene>